<feature type="transmembrane region" description="Helical" evidence="1">
    <location>
        <begin position="119"/>
        <end position="140"/>
    </location>
</feature>
<dbReference type="EMBL" id="BAABGT010000034">
    <property type="protein sequence ID" value="GAA4547135.1"/>
    <property type="molecule type" value="Genomic_DNA"/>
</dbReference>
<keyword evidence="1" id="KW-1133">Transmembrane helix</keyword>
<gene>
    <name evidence="2" type="ORF">GCM10023175_30820</name>
</gene>
<feature type="transmembrane region" description="Helical" evidence="1">
    <location>
        <begin position="6"/>
        <end position="28"/>
    </location>
</feature>
<organism evidence="2 3">
    <name type="scientific">Pseudonocardia xishanensis</name>
    <dbReference type="NCBI Taxonomy" id="630995"/>
    <lineage>
        <taxon>Bacteria</taxon>
        <taxon>Bacillati</taxon>
        <taxon>Actinomycetota</taxon>
        <taxon>Actinomycetes</taxon>
        <taxon>Pseudonocardiales</taxon>
        <taxon>Pseudonocardiaceae</taxon>
        <taxon>Pseudonocardia</taxon>
    </lineage>
</organism>
<reference evidence="3" key="1">
    <citation type="journal article" date="2019" name="Int. J. Syst. Evol. Microbiol.">
        <title>The Global Catalogue of Microorganisms (GCM) 10K type strain sequencing project: providing services to taxonomists for standard genome sequencing and annotation.</title>
        <authorList>
            <consortium name="The Broad Institute Genomics Platform"/>
            <consortium name="The Broad Institute Genome Sequencing Center for Infectious Disease"/>
            <person name="Wu L."/>
            <person name="Ma J."/>
        </authorList>
    </citation>
    <scope>NUCLEOTIDE SEQUENCE [LARGE SCALE GENOMIC DNA]</scope>
    <source>
        <strain evidence="3">JCM 17906</strain>
    </source>
</reference>
<proteinExistence type="predicted"/>
<evidence type="ECO:0008006" key="4">
    <source>
        <dbReference type="Google" id="ProtNLM"/>
    </source>
</evidence>
<keyword evidence="1" id="KW-0472">Membrane</keyword>
<accession>A0ABP8RT51</accession>
<keyword evidence="3" id="KW-1185">Reference proteome</keyword>
<sequence>MEAALVPAVRILGIAGVVIAVLFGWAAVSGGRIRAVHEQTSRARVEATVLTAGVRDGVEGGRTRVSAVWRPPGAGPHTGPLMVTGVPRPGDVEPLWVDRTTGEPAPPPTRVATAVVRGLTTGAVACAIVLAGVALLWLGVHAGTRLVNSRRWARDWARVEPTWSGRSPPR</sequence>
<dbReference type="Proteomes" id="UP001501598">
    <property type="component" value="Unassembled WGS sequence"/>
</dbReference>
<keyword evidence="1" id="KW-0812">Transmembrane</keyword>
<evidence type="ECO:0000313" key="3">
    <source>
        <dbReference type="Proteomes" id="UP001501598"/>
    </source>
</evidence>
<comment type="caution">
    <text evidence="2">The sequence shown here is derived from an EMBL/GenBank/DDBJ whole genome shotgun (WGS) entry which is preliminary data.</text>
</comment>
<evidence type="ECO:0000313" key="2">
    <source>
        <dbReference type="EMBL" id="GAA4547135.1"/>
    </source>
</evidence>
<name>A0ABP8RT51_9PSEU</name>
<evidence type="ECO:0000256" key="1">
    <source>
        <dbReference type="SAM" id="Phobius"/>
    </source>
</evidence>
<protein>
    <recommendedName>
        <fullName evidence="4">Integral membrane protein</fullName>
    </recommendedName>
</protein>